<feature type="domain" description="HTH araC/xylS-type" evidence="4">
    <location>
        <begin position="237"/>
        <end position="334"/>
    </location>
</feature>
<evidence type="ECO:0000256" key="2">
    <source>
        <dbReference type="ARBA" id="ARBA00023125"/>
    </source>
</evidence>
<sequence>MEKEELLESFFSLEGAIQLALNTYYQFLSNRKGKKLPPNKNIEYSSEHSEMNFDAFAKNENVAVFFHTNHTKYAIETSDVPLHNHDFYEINYIYRGSVTNQLNDQTIHQDIKKILLMNPYAYHSPRVDTPDTILFNILIRKNFTAEILSDLSYQDSNLMNLFLSGSLGMSPIQPYLVFDNTPRINFLLQEMIREFYNKKPYYQQILYSKLMELWSMFARQKEEKNAAKKGQYPSDINEILNYIQHHCGSVSLEEISKKFGFSVSHLSRYINKYTGYKFNEILHQFKMQNAVNYLTHSNLTIPEITEIVGYSDVSYFRKVFKKEFGISPNAYRNQSKQ</sequence>
<evidence type="ECO:0000259" key="4">
    <source>
        <dbReference type="PROSITE" id="PS01124"/>
    </source>
</evidence>
<evidence type="ECO:0000313" key="6">
    <source>
        <dbReference type="Proteomes" id="UP000649151"/>
    </source>
</evidence>
<dbReference type="PANTHER" id="PTHR43280">
    <property type="entry name" value="ARAC-FAMILY TRANSCRIPTIONAL REGULATOR"/>
    <property type="match status" value="1"/>
</dbReference>
<gene>
    <name evidence="5" type="ORF">H8Z77_01330</name>
</gene>
<dbReference type="PRINTS" id="PR00032">
    <property type="entry name" value="HTHARAC"/>
</dbReference>
<dbReference type="PROSITE" id="PS01124">
    <property type="entry name" value="HTH_ARAC_FAMILY_2"/>
    <property type="match status" value="1"/>
</dbReference>
<dbReference type="InterPro" id="IPR009057">
    <property type="entry name" value="Homeodomain-like_sf"/>
</dbReference>
<proteinExistence type="predicted"/>
<keyword evidence="3" id="KW-0804">Transcription</keyword>
<name>A0ABR7ING3_9CLOT</name>
<dbReference type="RefSeq" id="WP_186995925.1">
    <property type="nucleotide sequence ID" value="NZ_JACOQK010000001.1"/>
</dbReference>
<keyword evidence="1" id="KW-0805">Transcription regulation</keyword>
<keyword evidence="2" id="KW-0238">DNA-binding</keyword>
<dbReference type="InterPro" id="IPR020449">
    <property type="entry name" value="Tscrpt_reg_AraC-type_HTH"/>
</dbReference>
<dbReference type="Gene3D" id="1.10.10.60">
    <property type="entry name" value="Homeodomain-like"/>
    <property type="match status" value="2"/>
</dbReference>
<dbReference type="Proteomes" id="UP000649151">
    <property type="component" value="Unassembled WGS sequence"/>
</dbReference>
<dbReference type="SUPFAM" id="SSF46689">
    <property type="entry name" value="Homeodomain-like"/>
    <property type="match status" value="1"/>
</dbReference>
<dbReference type="PANTHER" id="PTHR43280:SF2">
    <property type="entry name" value="HTH-TYPE TRANSCRIPTIONAL REGULATOR EXSA"/>
    <property type="match status" value="1"/>
</dbReference>
<keyword evidence="6" id="KW-1185">Reference proteome</keyword>
<evidence type="ECO:0000256" key="1">
    <source>
        <dbReference type="ARBA" id="ARBA00023015"/>
    </source>
</evidence>
<dbReference type="InterPro" id="IPR018060">
    <property type="entry name" value="HTH_AraC"/>
</dbReference>
<protein>
    <submittedName>
        <fullName evidence="5">AraC family transcriptional regulator</fullName>
    </submittedName>
</protein>
<evidence type="ECO:0000313" key="5">
    <source>
        <dbReference type="EMBL" id="MBC5786669.1"/>
    </source>
</evidence>
<dbReference type="Pfam" id="PF02311">
    <property type="entry name" value="AraC_binding"/>
    <property type="match status" value="1"/>
</dbReference>
<evidence type="ECO:0000256" key="3">
    <source>
        <dbReference type="ARBA" id="ARBA00023163"/>
    </source>
</evidence>
<dbReference type="EMBL" id="JACOQK010000001">
    <property type="protein sequence ID" value="MBC5786669.1"/>
    <property type="molecule type" value="Genomic_DNA"/>
</dbReference>
<dbReference type="SUPFAM" id="SSF51215">
    <property type="entry name" value="Regulatory protein AraC"/>
    <property type="match status" value="1"/>
</dbReference>
<accession>A0ABR7ING3</accession>
<dbReference type="InterPro" id="IPR037923">
    <property type="entry name" value="HTH-like"/>
</dbReference>
<dbReference type="InterPro" id="IPR018062">
    <property type="entry name" value="HTH_AraC-typ_CS"/>
</dbReference>
<organism evidence="5 6">
    <name type="scientific">Clostridium facile</name>
    <dbReference type="NCBI Taxonomy" id="2763035"/>
    <lineage>
        <taxon>Bacteria</taxon>
        <taxon>Bacillati</taxon>
        <taxon>Bacillota</taxon>
        <taxon>Clostridia</taxon>
        <taxon>Eubacteriales</taxon>
        <taxon>Clostridiaceae</taxon>
        <taxon>Clostridium</taxon>
    </lineage>
</organism>
<dbReference type="InterPro" id="IPR003313">
    <property type="entry name" value="AraC-bd"/>
</dbReference>
<dbReference type="SMART" id="SM00342">
    <property type="entry name" value="HTH_ARAC"/>
    <property type="match status" value="1"/>
</dbReference>
<dbReference type="Pfam" id="PF12833">
    <property type="entry name" value="HTH_18"/>
    <property type="match status" value="1"/>
</dbReference>
<reference evidence="5 6" key="1">
    <citation type="submission" date="2020-08" db="EMBL/GenBank/DDBJ databases">
        <title>Genome public.</title>
        <authorList>
            <person name="Liu C."/>
            <person name="Sun Q."/>
        </authorList>
    </citation>
    <scope>NUCLEOTIDE SEQUENCE [LARGE SCALE GENOMIC DNA]</scope>
    <source>
        <strain evidence="5 6">NSJ-27</strain>
    </source>
</reference>
<dbReference type="PROSITE" id="PS00041">
    <property type="entry name" value="HTH_ARAC_FAMILY_1"/>
    <property type="match status" value="1"/>
</dbReference>
<comment type="caution">
    <text evidence="5">The sequence shown here is derived from an EMBL/GenBank/DDBJ whole genome shotgun (WGS) entry which is preliminary data.</text>
</comment>